<proteinExistence type="predicted"/>
<accession>A0ABT8F5A2</accession>
<organism evidence="1 2">
    <name type="scientific">Shiella aurantiaca</name>
    <dbReference type="NCBI Taxonomy" id="3058365"/>
    <lineage>
        <taxon>Bacteria</taxon>
        <taxon>Pseudomonadati</taxon>
        <taxon>Bacteroidota</taxon>
        <taxon>Cytophagia</taxon>
        <taxon>Cytophagales</taxon>
        <taxon>Shiellaceae</taxon>
        <taxon>Shiella</taxon>
    </lineage>
</organism>
<dbReference type="EMBL" id="JAUHJS010000003">
    <property type="protein sequence ID" value="MDN4165401.1"/>
    <property type="molecule type" value="Genomic_DNA"/>
</dbReference>
<gene>
    <name evidence="1" type="ORF">QWY31_07805</name>
</gene>
<dbReference type="Gene3D" id="2.130.10.10">
    <property type="entry name" value="YVTN repeat-like/Quinoprotein amine dehydrogenase"/>
    <property type="match status" value="1"/>
</dbReference>
<dbReference type="PROSITE" id="PS51257">
    <property type="entry name" value="PROKAR_LIPOPROTEIN"/>
    <property type="match status" value="1"/>
</dbReference>
<evidence type="ECO:0008006" key="3">
    <source>
        <dbReference type="Google" id="ProtNLM"/>
    </source>
</evidence>
<name>A0ABT8F5A2_9BACT</name>
<reference evidence="1" key="1">
    <citation type="submission" date="2023-06" db="EMBL/GenBank/DDBJ databases">
        <title>Cytophagales bacterium Strain LB-30, isolated from soil.</title>
        <authorList>
            <person name="Liu B."/>
        </authorList>
    </citation>
    <scope>NUCLEOTIDE SEQUENCE</scope>
    <source>
        <strain evidence="1">LB-30</strain>
    </source>
</reference>
<dbReference type="Proteomes" id="UP001168552">
    <property type="component" value="Unassembled WGS sequence"/>
</dbReference>
<evidence type="ECO:0000313" key="2">
    <source>
        <dbReference type="Proteomes" id="UP001168552"/>
    </source>
</evidence>
<comment type="caution">
    <text evidence="1">The sequence shown here is derived from an EMBL/GenBank/DDBJ whole genome shotgun (WGS) entry which is preliminary data.</text>
</comment>
<dbReference type="InterPro" id="IPR015943">
    <property type="entry name" value="WD40/YVTN_repeat-like_dom_sf"/>
</dbReference>
<keyword evidence="2" id="KW-1185">Reference proteome</keyword>
<evidence type="ECO:0000313" key="1">
    <source>
        <dbReference type="EMBL" id="MDN4165401.1"/>
    </source>
</evidence>
<dbReference type="RefSeq" id="WP_320003926.1">
    <property type="nucleotide sequence ID" value="NZ_JAUHJS010000003.1"/>
</dbReference>
<protein>
    <recommendedName>
        <fullName evidence="3">Lipoprotein</fullName>
    </recommendedName>
</protein>
<sequence length="390" mass="42971">MKKLIGYILGGFFFISCTTTEVVNPAEYETFSRLYGNINNQYGVRVLEAEDGGFYILGYGSFINEDIPSQDILLIKTNKTGVVTEQWNYDFGGQEEARFFDWNQAQDGFVIVGMNEPGKLIVFEVDTNGEKRAEFTDISSDGHEPNHVHTSSSGYFITGSLNSNVFVYQLNANLELVQDFEFGSVSPLPNIVRSGIRTFELNGTLVSVFQVSTSNVSSISFNIPNLSTGLFDFQMELSSDLEPTVSCGTSQNQGLYLGGHTQDDIYLANTRPLQRTLQAEYQLSTTSIERIKSITLSADGSSLYVTGRRRNGNDQTILLIKLNASSGAIIWEKEFGGVQEVLANEVETKEVGVDVIATQDGGVALLSNTLFERNTMIGLVKLDANGEFKN</sequence>
<dbReference type="SUPFAM" id="SSF101908">
    <property type="entry name" value="Putative isomerase YbhE"/>
    <property type="match status" value="1"/>
</dbReference>